<comment type="subcellular location">
    <subcellularLocation>
        <location evidence="4">Cytoplasm</location>
    </subcellularLocation>
    <subcellularLocation>
        <location evidence="4">Cell projection</location>
    </subcellularLocation>
</comment>
<dbReference type="GeneID" id="14495252"/>
<dbReference type="GO" id="GO:2000813">
    <property type="term" value="P:negative regulation of barbed-end actin filament capping"/>
    <property type="evidence" value="ECO:0007669"/>
    <property type="project" value="EnsemblFungi"/>
</dbReference>
<proteinExistence type="inferred from homology"/>
<dbReference type="EMBL" id="HE806318">
    <property type="protein sequence ID" value="CCH60272.1"/>
    <property type="molecule type" value="Genomic_DNA"/>
</dbReference>
<dbReference type="AlphaFoldDB" id="I2H1M0"/>
<evidence type="ECO:0000256" key="4">
    <source>
        <dbReference type="RuleBase" id="RU367012"/>
    </source>
</evidence>
<dbReference type="Pfam" id="PF03645">
    <property type="entry name" value="Tctex-1"/>
    <property type="match status" value="1"/>
</dbReference>
<evidence type="ECO:0000313" key="5">
    <source>
        <dbReference type="EMBL" id="CCH60272.1"/>
    </source>
</evidence>
<dbReference type="KEGG" id="tbl:TBLA_0C04760"/>
<dbReference type="STRING" id="1071380.I2H1M0"/>
<dbReference type="Gene3D" id="3.30.1140.40">
    <property type="entry name" value="Tctex-1"/>
    <property type="match status" value="1"/>
</dbReference>
<dbReference type="GO" id="GO:0042995">
    <property type="term" value="C:cell projection"/>
    <property type="evidence" value="ECO:0007669"/>
    <property type="project" value="UniProtKB-SubCell"/>
</dbReference>
<keyword evidence="4" id="KW-0963">Cytoplasm</keyword>
<dbReference type="CDD" id="cd21457">
    <property type="entry name" value="DLC-like_TDA2"/>
    <property type="match status" value="1"/>
</dbReference>
<sequence length="126" mass="14605">MNVQLKDSRVDNSPISEKRLVDLFETQFSHLIDQDTYPGDIKDLLTNKILQHLNKHSSRFKYIVTITTIHSFGKPSDKHSNNIHDLEIENSIGTSWNSKKDGLFNYQINDSNENMAYLITLLWIAK</sequence>
<keyword evidence="6" id="KW-1185">Reference proteome</keyword>
<dbReference type="InterPro" id="IPR038586">
    <property type="entry name" value="Tctex-1-like_sf"/>
</dbReference>
<evidence type="ECO:0000256" key="1">
    <source>
        <dbReference type="ARBA" id="ARBA00010778"/>
    </source>
</evidence>
<evidence type="ECO:0000256" key="2">
    <source>
        <dbReference type="ARBA" id="ARBA00019193"/>
    </source>
</evidence>
<reference evidence="5 6" key="1">
    <citation type="journal article" date="2011" name="Proc. Natl. Acad. Sci. U.S.A.">
        <title>Evolutionary erosion of yeast sex chromosomes by mating-type switching accidents.</title>
        <authorList>
            <person name="Gordon J.L."/>
            <person name="Armisen D."/>
            <person name="Proux-Wera E."/>
            <person name="Oheigeartaigh S.S."/>
            <person name="Byrne K.P."/>
            <person name="Wolfe K.H."/>
        </authorList>
    </citation>
    <scope>NUCLEOTIDE SEQUENCE [LARGE SCALE GENOMIC DNA]</scope>
    <source>
        <strain evidence="6">ATCC 34711 / CBS 6284 / DSM 70876 / NBRC 10599 / NRRL Y-10934 / UCD 77-7</strain>
    </source>
</reference>
<keyword evidence="3 4" id="KW-0966">Cell projection</keyword>
<dbReference type="RefSeq" id="XP_004179791.1">
    <property type="nucleotide sequence ID" value="XM_004179743.1"/>
</dbReference>
<dbReference type="Proteomes" id="UP000002866">
    <property type="component" value="Chromosome 3"/>
</dbReference>
<evidence type="ECO:0000313" key="6">
    <source>
        <dbReference type="Proteomes" id="UP000002866"/>
    </source>
</evidence>
<dbReference type="eggNOG" id="ENOG502S7YH">
    <property type="taxonomic scope" value="Eukaryota"/>
</dbReference>
<dbReference type="GO" id="GO:0051015">
    <property type="term" value="F:actin filament binding"/>
    <property type="evidence" value="ECO:0007669"/>
    <property type="project" value="EnsemblFungi"/>
</dbReference>
<organism evidence="5 6">
    <name type="scientific">Henningerozyma blattae (strain ATCC 34711 / CBS 6284 / DSM 70876 / NBRC 10599 / NRRL Y-10934 / UCD 77-7)</name>
    <name type="common">Yeast</name>
    <name type="synonym">Tetrapisispora blattae</name>
    <dbReference type="NCBI Taxonomy" id="1071380"/>
    <lineage>
        <taxon>Eukaryota</taxon>
        <taxon>Fungi</taxon>
        <taxon>Dikarya</taxon>
        <taxon>Ascomycota</taxon>
        <taxon>Saccharomycotina</taxon>
        <taxon>Saccharomycetes</taxon>
        <taxon>Saccharomycetales</taxon>
        <taxon>Saccharomycetaceae</taxon>
        <taxon>Henningerozyma</taxon>
    </lineage>
</organism>
<accession>I2H1M0</accession>
<gene>
    <name evidence="5" type="primary">TBLA0C04760</name>
    <name evidence="5" type="ORF">TBLA_0C04760</name>
</gene>
<comment type="similarity">
    <text evidence="1 4">Belongs to the TDA2 family.</text>
</comment>
<dbReference type="GO" id="GO:0110131">
    <property type="term" value="C:Aim21-Tda2 complex"/>
    <property type="evidence" value="ECO:0007669"/>
    <property type="project" value="EnsemblFungi"/>
</dbReference>
<dbReference type="FunCoup" id="I2H1M0">
    <property type="interactions" value="39"/>
</dbReference>
<dbReference type="GO" id="GO:0030837">
    <property type="term" value="P:negative regulation of actin filament polymerization"/>
    <property type="evidence" value="ECO:0007669"/>
    <property type="project" value="EnsemblFungi"/>
</dbReference>
<dbReference type="OrthoDB" id="10059120at2759"/>
<dbReference type="HOGENOM" id="CLU_137494_1_0_1"/>
<protein>
    <recommendedName>
        <fullName evidence="2 4">Topoisomerase I damage affected protein 2</fullName>
    </recommendedName>
</protein>
<dbReference type="InParanoid" id="I2H1M0"/>
<evidence type="ECO:0000256" key="3">
    <source>
        <dbReference type="ARBA" id="ARBA00023273"/>
    </source>
</evidence>
<name>I2H1M0_HENB6</name>
<dbReference type="InterPro" id="IPR005334">
    <property type="entry name" value="Tctex-1-like"/>
</dbReference>
<dbReference type="OMA" id="TIIWISK"/>